<dbReference type="PANTHER" id="PTHR30480:SF13">
    <property type="entry name" value="BETA-HEXOSAMINIDASE"/>
    <property type="match status" value="1"/>
</dbReference>
<dbReference type="EC" id="3.2.1.52" evidence="10"/>
<accession>C5T2K1</accession>
<feature type="binding site" evidence="10">
    <location>
        <position position="183"/>
    </location>
    <ligand>
        <name>substrate</name>
    </ligand>
</feature>
<keyword evidence="6 10" id="KW-0573">Peptidoglycan synthesis</keyword>
<proteinExistence type="inferred from homology"/>
<dbReference type="PATRIC" id="fig|573060.9.peg.4067"/>
<protein>
    <recommendedName>
        <fullName evidence="10">Beta-hexosaminidase</fullName>
        <ecNumber evidence="10">3.2.1.52</ecNumber>
    </recommendedName>
    <alternativeName>
        <fullName evidence="10">Beta-N-acetylhexosaminidase</fullName>
    </alternativeName>
    <alternativeName>
        <fullName evidence="10">N-acetyl-beta-glucosaminidase</fullName>
    </alternativeName>
</protein>
<feature type="active site" description="Nucleophile" evidence="10">
    <location>
        <position position="296"/>
    </location>
</feature>
<reference evidence="13 14" key="1">
    <citation type="submission" date="2009-05" db="EMBL/GenBank/DDBJ databases">
        <title>The draft genome of Acidovorax delafieldii 2AN.</title>
        <authorList>
            <consortium name="US DOE Joint Genome Institute (JGI-PGF)"/>
            <person name="Lucas S."/>
            <person name="Copeland A."/>
            <person name="Lapidus A."/>
            <person name="Glavina del Rio T."/>
            <person name="Tice H."/>
            <person name="Bruce D."/>
            <person name="Goodwin L."/>
            <person name="Pitluck S."/>
            <person name="Larimer F."/>
            <person name="Land M.L."/>
            <person name="Hauser L."/>
            <person name="Shelobolina E.S."/>
            <person name="Picardal F."/>
            <person name="Roden E."/>
            <person name="Emerson D."/>
        </authorList>
    </citation>
    <scope>NUCLEOTIDE SEQUENCE [LARGE SCALE GENOMIC DNA]</scope>
    <source>
        <strain evidence="13 14">2AN</strain>
    </source>
</reference>
<keyword evidence="4 10" id="KW-0378">Hydrolase</keyword>
<evidence type="ECO:0000256" key="5">
    <source>
        <dbReference type="ARBA" id="ARBA00022960"/>
    </source>
</evidence>
<dbReference type="EMBL" id="ACQT01000020">
    <property type="protein sequence ID" value="EER61313.1"/>
    <property type="molecule type" value="Genomic_DNA"/>
</dbReference>
<dbReference type="AlphaFoldDB" id="C5T2K1"/>
<keyword evidence="2 10" id="KW-0963">Cytoplasm</keyword>
<dbReference type="GO" id="GO:0009254">
    <property type="term" value="P:peptidoglycan turnover"/>
    <property type="evidence" value="ECO:0007669"/>
    <property type="project" value="UniProtKB-UniRule"/>
</dbReference>
<feature type="compositionally biased region" description="Polar residues" evidence="11">
    <location>
        <begin position="166"/>
        <end position="177"/>
    </location>
</feature>
<evidence type="ECO:0000256" key="10">
    <source>
        <dbReference type="HAMAP-Rule" id="MF_00364"/>
    </source>
</evidence>
<dbReference type="InterPro" id="IPR001764">
    <property type="entry name" value="Glyco_hydro_3_N"/>
</dbReference>
<evidence type="ECO:0000313" key="14">
    <source>
        <dbReference type="Proteomes" id="UP000003856"/>
    </source>
</evidence>
<evidence type="ECO:0000256" key="2">
    <source>
        <dbReference type="ARBA" id="ARBA00022490"/>
    </source>
</evidence>
<keyword evidence="8 10" id="KW-0131">Cell cycle</keyword>
<sequence length="396" mass="42651">MTEHAPLILDVAGTALSPDDRRRLAHPLTGGVILFARNWENRAQLLQLTSSIKAVRDDLLICVDHEGGRVQRFRTDGFTHLPPMRAFGEMWLDDGKGARAVPGSGALRATNAATAAGYVLGTELRACGVDFSFTPVLDLDWPDDAPQAVGAARPGPAAHGAPRAGSTSRGQAATSRSGVIGDRAFHSDPRVVALLAKSLMHGLLQAGMAHCGKHFPGHGHVKADSHTEVPVDRRSFKAILADDAAPYAWLSSTLTSVMPAHVIYPRVDSRPAGFSRRWLQDILRRQMHFDGAIFSDDLSMAGARRIDGEVVRYTDAAIAALEAGCDLVLLCNQSLGGGSAVDELLDGLTEAQARGRWQSSVDSEARRLALLPQTLPQPWDELMYQPAYRQALDLLP</sequence>
<evidence type="ECO:0000256" key="7">
    <source>
        <dbReference type="ARBA" id="ARBA00023295"/>
    </source>
</evidence>
<feature type="binding site" evidence="10">
    <location>
        <position position="72"/>
    </location>
    <ligand>
        <name>substrate</name>
    </ligand>
</feature>
<dbReference type="HAMAP" id="MF_00364">
    <property type="entry name" value="NagZ"/>
    <property type="match status" value="1"/>
</dbReference>
<keyword evidence="14" id="KW-1185">Reference proteome</keyword>
<keyword evidence="5 10" id="KW-0133">Cell shape</keyword>
<comment type="caution">
    <text evidence="13">The sequence shown here is derived from an EMBL/GenBank/DDBJ whole genome shotgun (WGS) entry which is preliminary data.</text>
</comment>
<dbReference type="GO" id="GO:0071555">
    <property type="term" value="P:cell wall organization"/>
    <property type="evidence" value="ECO:0007669"/>
    <property type="project" value="UniProtKB-KW"/>
</dbReference>
<feature type="compositionally biased region" description="Low complexity" evidence="11">
    <location>
        <begin position="147"/>
        <end position="165"/>
    </location>
</feature>
<keyword evidence="7 10" id="KW-0326">Glycosidase</keyword>
<evidence type="ECO:0000313" key="13">
    <source>
        <dbReference type="EMBL" id="EER61313.1"/>
    </source>
</evidence>
<keyword evidence="3 10" id="KW-0132">Cell division</keyword>
<feature type="active site" description="Proton donor/acceptor" evidence="10">
    <location>
        <position position="226"/>
    </location>
</feature>
<dbReference type="SUPFAM" id="SSF51445">
    <property type="entry name" value="(Trans)glycosidases"/>
    <property type="match status" value="2"/>
</dbReference>
<dbReference type="InterPro" id="IPR036962">
    <property type="entry name" value="Glyco_hydro_3_N_sf"/>
</dbReference>
<evidence type="ECO:0000256" key="4">
    <source>
        <dbReference type="ARBA" id="ARBA00022801"/>
    </source>
</evidence>
<comment type="pathway">
    <text evidence="10">Cell wall biogenesis; peptidoglycan recycling.</text>
</comment>
<evidence type="ECO:0000256" key="8">
    <source>
        <dbReference type="ARBA" id="ARBA00023306"/>
    </source>
</evidence>
<dbReference type="GO" id="GO:0004563">
    <property type="term" value="F:beta-N-acetylhexosaminidase activity"/>
    <property type="evidence" value="ECO:0007669"/>
    <property type="project" value="UniProtKB-UniRule"/>
</dbReference>
<keyword evidence="9 10" id="KW-0961">Cell wall biogenesis/degradation</keyword>
<comment type="subcellular location">
    <subcellularLocation>
        <location evidence="10">Cytoplasm</location>
    </subcellularLocation>
</comment>
<evidence type="ECO:0000256" key="11">
    <source>
        <dbReference type="SAM" id="MobiDB-lite"/>
    </source>
</evidence>
<dbReference type="GO" id="GO:0051301">
    <property type="term" value="P:cell division"/>
    <property type="evidence" value="ECO:0007669"/>
    <property type="project" value="UniProtKB-KW"/>
</dbReference>
<dbReference type="Proteomes" id="UP000003856">
    <property type="component" value="Unassembled WGS sequence"/>
</dbReference>
<dbReference type="Pfam" id="PF00933">
    <property type="entry name" value="Glyco_hydro_3"/>
    <property type="match status" value="2"/>
</dbReference>
<dbReference type="GO" id="GO:0005975">
    <property type="term" value="P:carbohydrate metabolic process"/>
    <property type="evidence" value="ECO:0007669"/>
    <property type="project" value="InterPro"/>
</dbReference>
<dbReference type="GO" id="GO:0009252">
    <property type="term" value="P:peptidoglycan biosynthetic process"/>
    <property type="evidence" value="ECO:0007669"/>
    <property type="project" value="UniProtKB-KW"/>
</dbReference>
<gene>
    <name evidence="10" type="primary">nagZ</name>
    <name evidence="13" type="ORF">AcdelDRAFT_1131</name>
</gene>
<evidence type="ECO:0000256" key="6">
    <source>
        <dbReference type="ARBA" id="ARBA00022984"/>
    </source>
</evidence>
<dbReference type="InterPro" id="IPR017853">
    <property type="entry name" value="GH"/>
</dbReference>
<feature type="site" description="Important for catalytic activity" evidence="10">
    <location>
        <position position="224"/>
    </location>
</feature>
<dbReference type="GO" id="GO:0008360">
    <property type="term" value="P:regulation of cell shape"/>
    <property type="evidence" value="ECO:0007669"/>
    <property type="project" value="UniProtKB-KW"/>
</dbReference>
<organism evidence="13 14">
    <name type="scientific">Acidovorax delafieldii 2AN</name>
    <dbReference type="NCBI Taxonomy" id="573060"/>
    <lineage>
        <taxon>Bacteria</taxon>
        <taxon>Pseudomonadati</taxon>
        <taxon>Pseudomonadota</taxon>
        <taxon>Betaproteobacteria</taxon>
        <taxon>Burkholderiales</taxon>
        <taxon>Comamonadaceae</taxon>
        <taxon>Acidovorax</taxon>
    </lineage>
</organism>
<feature type="domain" description="Glycoside hydrolase family 3 N-terminal" evidence="12">
    <location>
        <begin position="17"/>
        <end position="146"/>
    </location>
</feature>
<dbReference type="Gene3D" id="3.20.20.300">
    <property type="entry name" value="Glycoside hydrolase, family 3, N-terminal domain"/>
    <property type="match status" value="1"/>
</dbReference>
<comment type="function">
    <text evidence="10">Plays a role in peptidoglycan recycling by cleaving the terminal beta-1,4-linked N-acetylglucosamine (GlcNAc) from peptide-linked peptidoglycan fragments, giving rise to free GlcNAc, anhydro-N-acetylmuramic acid and anhydro-N-acetylmuramic acid-linked peptides.</text>
</comment>
<dbReference type="UniPathway" id="UPA00544"/>
<feature type="binding site" evidence="10">
    <location>
        <position position="64"/>
    </location>
    <ligand>
        <name>substrate</name>
    </ligand>
</feature>
<evidence type="ECO:0000256" key="9">
    <source>
        <dbReference type="ARBA" id="ARBA00023316"/>
    </source>
</evidence>
<comment type="similarity">
    <text evidence="10">Belongs to the glycosyl hydrolase 3 family. NagZ subfamily.</text>
</comment>
<comment type="catalytic activity">
    <reaction evidence="1 10">
        <text>Hydrolysis of terminal non-reducing N-acetyl-D-hexosamine residues in N-acetyl-beta-D-hexosaminides.</text>
        <dbReference type="EC" id="3.2.1.52"/>
    </reaction>
</comment>
<feature type="binding site" evidence="10">
    <location>
        <begin position="213"/>
        <end position="214"/>
    </location>
    <ligand>
        <name>substrate</name>
    </ligand>
</feature>
<dbReference type="InterPro" id="IPR050226">
    <property type="entry name" value="NagZ_Beta-hexosaminidase"/>
</dbReference>
<dbReference type="RefSeq" id="WP_005794316.1">
    <property type="nucleotide sequence ID" value="NZ_ACQT01000020.1"/>
</dbReference>
<dbReference type="PANTHER" id="PTHR30480">
    <property type="entry name" value="BETA-HEXOSAMINIDASE-RELATED"/>
    <property type="match status" value="1"/>
</dbReference>
<dbReference type="NCBIfam" id="NF003740">
    <property type="entry name" value="PRK05337.1"/>
    <property type="match status" value="1"/>
</dbReference>
<dbReference type="OrthoDB" id="9786661at2"/>
<evidence type="ECO:0000256" key="3">
    <source>
        <dbReference type="ARBA" id="ARBA00022618"/>
    </source>
</evidence>
<feature type="region of interest" description="Disordered" evidence="11">
    <location>
        <begin position="147"/>
        <end position="180"/>
    </location>
</feature>
<name>C5T2K1_ACIDE</name>
<dbReference type="InterPro" id="IPR022956">
    <property type="entry name" value="Beta_hexosaminidase_bac"/>
</dbReference>
<feature type="domain" description="Glycoside hydrolase family 3 N-terminal" evidence="12">
    <location>
        <begin position="174"/>
        <end position="367"/>
    </location>
</feature>
<dbReference type="GO" id="GO:0005737">
    <property type="term" value="C:cytoplasm"/>
    <property type="evidence" value="ECO:0007669"/>
    <property type="project" value="UniProtKB-SubCell"/>
</dbReference>
<evidence type="ECO:0000256" key="1">
    <source>
        <dbReference type="ARBA" id="ARBA00001231"/>
    </source>
</evidence>
<evidence type="ECO:0000259" key="12">
    <source>
        <dbReference type="Pfam" id="PF00933"/>
    </source>
</evidence>